<dbReference type="Proteomes" id="UP000027138">
    <property type="component" value="Unassembled WGS sequence"/>
</dbReference>
<evidence type="ECO:0000256" key="1">
    <source>
        <dbReference type="SAM" id="Coils"/>
    </source>
</evidence>
<feature type="coiled-coil region" evidence="1">
    <location>
        <begin position="150"/>
        <end position="181"/>
    </location>
</feature>
<evidence type="ECO:0000313" key="3">
    <source>
        <dbReference type="Proteomes" id="UP000027138"/>
    </source>
</evidence>
<accession>A0A067LAX8</accession>
<gene>
    <name evidence="2" type="ORF">JCGZ_17174</name>
</gene>
<keyword evidence="3" id="KW-1185">Reference proteome</keyword>
<proteinExistence type="predicted"/>
<dbReference type="AlphaFoldDB" id="A0A067LAX8"/>
<dbReference type="EMBL" id="KK914227">
    <property type="protein sequence ID" value="KDP45567.1"/>
    <property type="molecule type" value="Genomic_DNA"/>
</dbReference>
<keyword evidence="1" id="KW-0175">Coiled coil</keyword>
<sequence length="212" mass="24248">MLGKWRKNKPKYIPNDIWNSWKPHWETPEFKVKSEKCSKSCLTETGGPGAGPSGHIGGSIAPTVHAKRLEVELWRPSLPHEVLEVTPLERRIGNSWTKIHLQEVGGVKKHRVYGLGSQASVFFGHSSTSSSFATSLLQEQDGENIDARIQEMLNQRMKELEMRYKQELQQQQQLMQEKLQQQVACSHSFRTYSSASSYFTASFITHSFRYSH</sequence>
<organism evidence="2 3">
    <name type="scientific">Jatropha curcas</name>
    <name type="common">Barbados nut</name>
    <dbReference type="NCBI Taxonomy" id="180498"/>
    <lineage>
        <taxon>Eukaryota</taxon>
        <taxon>Viridiplantae</taxon>
        <taxon>Streptophyta</taxon>
        <taxon>Embryophyta</taxon>
        <taxon>Tracheophyta</taxon>
        <taxon>Spermatophyta</taxon>
        <taxon>Magnoliopsida</taxon>
        <taxon>eudicotyledons</taxon>
        <taxon>Gunneridae</taxon>
        <taxon>Pentapetalae</taxon>
        <taxon>rosids</taxon>
        <taxon>fabids</taxon>
        <taxon>Malpighiales</taxon>
        <taxon>Euphorbiaceae</taxon>
        <taxon>Crotonoideae</taxon>
        <taxon>Jatropheae</taxon>
        <taxon>Jatropha</taxon>
    </lineage>
</organism>
<name>A0A067LAX8_JATCU</name>
<protein>
    <submittedName>
        <fullName evidence="2">Uncharacterized protein</fullName>
    </submittedName>
</protein>
<reference evidence="2 3" key="1">
    <citation type="journal article" date="2014" name="PLoS ONE">
        <title>Global Analysis of Gene Expression Profiles in Physic Nut (Jatropha curcas L.) Seedlings Exposed to Salt Stress.</title>
        <authorList>
            <person name="Zhang L."/>
            <person name="Zhang C."/>
            <person name="Wu P."/>
            <person name="Chen Y."/>
            <person name="Li M."/>
            <person name="Jiang H."/>
            <person name="Wu G."/>
        </authorList>
    </citation>
    <scope>NUCLEOTIDE SEQUENCE [LARGE SCALE GENOMIC DNA]</scope>
    <source>
        <strain evidence="3">cv. GZQX0401</strain>
        <tissue evidence="2">Young leaves</tissue>
    </source>
</reference>
<evidence type="ECO:0000313" key="2">
    <source>
        <dbReference type="EMBL" id="KDP45567.1"/>
    </source>
</evidence>